<comment type="caution">
    <text evidence="1">The sequence shown here is derived from an EMBL/GenBank/DDBJ whole genome shotgun (WGS) entry which is preliminary data.</text>
</comment>
<sequence>MAQVYVHPDASSTVRPHLNSHLPSAIVVEHLLSNPPSQSSTFIASFPPSGHPLSPAPWSAAVVDLSRPNETELWFWSSAEESQGSEGEESDFRDASAHLLAVLTLMARMCPGKEKLKIGNLNSLFFPHIPPPSVLWVSEKYSKLVFYPSTLPGPSESKRGTLAQYSFRKMDPVDLVHVVASTSIPRNVVTLAKASSTAAYPTGSSGPEQAHAWCFISTCGSVSSLYVQPERRGEGLAKETMRREIEKGFAVQGRRFMCTEVGQENRASFAVCAALGAKKLWEVVWMEIRLDYYRVHSAAN</sequence>
<accession>A0ACB8TD65</accession>
<protein>
    <submittedName>
        <fullName evidence="1">Uncharacterized protein</fullName>
    </submittedName>
</protein>
<name>A0ACB8TD65_9AGAM</name>
<dbReference type="Proteomes" id="UP000814140">
    <property type="component" value="Unassembled WGS sequence"/>
</dbReference>
<evidence type="ECO:0000313" key="1">
    <source>
        <dbReference type="EMBL" id="KAI0066201.1"/>
    </source>
</evidence>
<evidence type="ECO:0000313" key="2">
    <source>
        <dbReference type="Proteomes" id="UP000814140"/>
    </source>
</evidence>
<organism evidence="1 2">
    <name type="scientific">Artomyces pyxidatus</name>
    <dbReference type="NCBI Taxonomy" id="48021"/>
    <lineage>
        <taxon>Eukaryota</taxon>
        <taxon>Fungi</taxon>
        <taxon>Dikarya</taxon>
        <taxon>Basidiomycota</taxon>
        <taxon>Agaricomycotina</taxon>
        <taxon>Agaricomycetes</taxon>
        <taxon>Russulales</taxon>
        <taxon>Auriscalpiaceae</taxon>
        <taxon>Artomyces</taxon>
    </lineage>
</organism>
<proteinExistence type="predicted"/>
<dbReference type="EMBL" id="MU277193">
    <property type="protein sequence ID" value="KAI0066201.1"/>
    <property type="molecule type" value="Genomic_DNA"/>
</dbReference>
<reference evidence="1" key="2">
    <citation type="journal article" date="2022" name="New Phytol.">
        <title>Evolutionary transition to the ectomycorrhizal habit in the genomes of a hyperdiverse lineage of mushroom-forming fungi.</title>
        <authorList>
            <person name="Looney B."/>
            <person name="Miyauchi S."/>
            <person name="Morin E."/>
            <person name="Drula E."/>
            <person name="Courty P.E."/>
            <person name="Kohler A."/>
            <person name="Kuo A."/>
            <person name="LaButti K."/>
            <person name="Pangilinan J."/>
            <person name="Lipzen A."/>
            <person name="Riley R."/>
            <person name="Andreopoulos W."/>
            <person name="He G."/>
            <person name="Johnson J."/>
            <person name="Nolan M."/>
            <person name="Tritt A."/>
            <person name="Barry K.W."/>
            <person name="Grigoriev I.V."/>
            <person name="Nagy L.G."/>
            <person name="Hibbett D."/>
            <person name="Henrissat B."/>
            <person name="Matheny P.B."/>
            <person name="Labbe J."/>
            <person name="Martin F.M."/>
        </authorList>
    </citation>
    <scope>NUCLEOTIDE SEQUENCE</scope>
    <source>
        <strain evidence="1">HHB10654</strain>
    </source>
</reference>
<gene>
    <name evidence="1" type="ORF">BV25DRAFT_1514696</name>
</gene>
<reference evidence="1" key="1">
    <citation type="submission" date="2021-03" db="EMBL/GenBank/DDBJ databases">
        <authorList>
            <consortium name="DOE Joint Genome Institute"/>
            <person name="Ahrendt S."/>
            <person name="Looney B.P."/>
            <person name="Miyauchi S."/>
            <person name="Morin E."/>
            <person name="Drula E."/>
            <person name="Courty P.E."/>
            <person name="Chicoki N."/>
            <person name="Fauchery L."/>
            <person name="Kohler A."/>
            <person name="Kuo A."/>
            <person name="Labutti K."/>
            <person name="Pangilinan J."/>
            <person name="Lipzen A."/>
            <person name="Riley R."/>
            <person name="Andreopoulos W."/>
            <person name="He G."/>
            <person name="Johnson J."/>
            <person name="Barry K.W."/>
            <person name="Grigoriev I.V."/>
            <person name="Nagy L."/>
            <person name="Hibbett D."/>
            <person name="Henrissat B."/>
            <person name="Matheny P.B."/>
            <person name="Labbe J."/>
            <person name="Martin F."/>
        </authorList>
    </citation>
    <scope>NUCLEOTIDE SEQUENCE</scope>
    <source>
        <strain evidence="1">HHB10654</strain>
    </source>
</reference>
<keyword evidence="2" id="KW-1185">Reference proteome</keyword>